<feature type="domain" description="PPM-type phosphatase" evidence="1">
    <location>
        <begin position="6"/>
        <end position="242"/>
    </location>
</feature>
<dbReference type="SMART" id="SM00332">
    <property type="entry name" value="PP2Cc"/>
    <property type="match status" value="1"/>
</dbReference>
<dbReference type="PROSITE" id="PS51746">
    <property type="entry name" value="PPM_2"/>
    <property type="match status" value="1"/>
</dbReference>
<dbReference type="KEGG" id="asha:G8E00_12975"/>
<dbReference type="SUPFAM" id="SSF81606">
    <property type="entry name" value="PP2C-like"/>
    <property type="match status" value="1"/>
</dbReference>
<dbReference type="Gene3D" id="3.60.40.10">
    <property type="entry name" value="PPM-type phosphatase domain"/>
    <property type="match status" value="1"/>
</dbReference>
<dbReference type="InterPro" id="IPR036457">
    <property type="entry name" value="PPM-type-like_dom_sf"/>
</dbReference>
<evidence type="ECO:0000259" key="1">
    <source>
        <dbReference type="PROSITE" id="PS51746"/>
    </source>
</evidence>
<accession>A0A6G8RXY3</accession>
<dbReference type="AlphaFoldDB" id="A0A6G8RXY3"/>
<keyword evidence="3" id="KW-1185">Reference proteome</keyword>
<dbReference type="Pfam" id="PF13672">
    <property type="entry name" value="PP2C_2"/>
    <property type="match status" value="1"/>
</dbReference>
<gene>
    <name evidence="2" type="ORF">G8E00_12975</name>
</gene>
<organism evidence="2 3">
    <name type="scientific">Acinetobacter shaoyimingii</name>
    <dbReference type="NCBI Taxonomy" id="2715164"/>
    <lineage>
        <taxon>Bacteria</taxon>
        <taxon>Pseudomonadati</taxon>
        <taxon>Pseudomonadota</taxon>
        <taxon>Gammaproteobacteria</taxon>
        <taxon>Moraxellales</taxon>
        <taxon>Moraxellaceae</taxon>
        <taxon>Acinetobacter</taxon>
    </lineage>
</organism>
<evidence type="ECO:0000313" key="2">
    <source>
        <dbReference type="EMBL" id="QIO06789.1"/>
    </source>
</evidence>
<protein>
    <submittedName>
        <fullName evidence="2">Serine/threonine-protein phosphatase</fullName>
    </submittedName>
</protein>
<dbReference type="RefSeq" id="WP_166225208.1">
    <property type="nucleotide sequence ID" value="NZ_CP049801.1"/>
</dbReference>
<evidence type="ECO:0000313" key="3">
    <source>
        <dbReference type="Proteomes" id="UP000502297"/>
    </source>
</evidence>
<reference evidence="2 3" key="1">
    <citation type="submission" date="2020-03" db="EMBL/GenBank/DDBJ databases">
        <authorList>
            <person name="Zhu W."/>
        </authorList>
    </citation>
    <scope>NUCLEOTIDE SEQUENCE [LARGE SCALE GENOMIC DNA]</scope>
    <source>
        <strain evidence="2 3">323-1</strain>
    </source>
</reference>
<dbReference type="EMBL" id="CP049801">
    <property type="protein sequence ID" value="QIO06789.1"/>
    <property type="molecule type" value="Genomic_DNA"/>
</dbReference>
<sequence>MITICKSSVFSYPKIINKTNEDSILSPKKLGDGFIFAIADGVGSYEGACEASSLTIQYLNSLISFEYTEGSILFAELKENLKRITNINEKYRNAATTLTLAYVRSDSITIAHIGDCRLYALVDNRLKCLTKDHTQHQKFLDEKIYTKKELRKLDGGNIITSAISEKFLRSYDFFEIPINELISSDGKLSFFLMSDGAHHHWEERPRFSNNTMNNVLRFSNSLNNRILNKGLVDDTSFIGVDFKIND</sequence>
<dbReference type="InterPro" id="IPR001932">
    <property type="entry name" value="PPM-type_phosphatase-like_dom"/>
</dbReference>
<name>A0A6G8RXY3_9GAMM</name>
<dbReference type="Proteomes" id="UP000502297">
    <property type="component" value="Chromosome"/>
</dbReference>
<proteinExistence type="predicted"/>
<dbReference type="CDD" id="cd00143">
    <property type="entry name" value="PP2Cc"/>
    <property type="match status" value="1"/>
</dbReference>